<dbReference type="EMBL" id="CAJOBH010207478">
    <property type="protein sequence ID" value="CAF5002644.1"/>
    <property type="molecule type" value="Genomic_DNA"/>
</dbReference>
<proteinExistence type="predicted"/>
<gene>
    <name evidence="1" type="ORF">BYL167_LOCUS55477</name>
</gene>
<evidence type="ECO:0000313" key="1">
    <source>
        <dbReference type="EMBL" id="CAF5002644.1"/>
    </source>
</evidence>
<organism evidence="1 2">
    <name type="scientific">Rotaria magnacalcarata</name>
    <dbReference type="NCBI Taxonomy" id="392030"/>
    <lineage>
        <taxon>Eukaryota</taxon>
        <taxon>Metazoa</taxon>
        <taxon>Spiralia</taxon>
        <taxon>Gnathifera</taxon>
        <taxon>Rotifera</taxon>
        <taxon>Eurotatoria</taxon>
        <taxon>Bdelloidea</taxon>
        <taxon>Philodinida</taxon>
        <taxon>Philodinidae</taxon>
        <taxon>Rotaria</taxon>
    </lineage>
</organism>
<comment type="caution">
    <text evidence="1">The sequence shown here is derived from an EMBL/GenBank/DDBJ whole genome shotgun (WGS) entry which is preliminary data.</text>
</comment>
<dbReference type="Proteomes" id="UP000681967">
    <property type="component" value="Unassembled WGS sequence"/>
</dbReference>
<accession>A0A8S3DEC0</accession>
<evidence type="ECO:0000313" key="2">
    <source>
        <dbReference type="Proteomes" id="UP000681967"/>
    </source>
</evidence>
<name>A0A8S3DEC0_9BILA</name>
<sequence>MYKRELTYEALEMIQPSKLDDLILNGDDVKNLMIDFRLTINS</sequence>
<protein>
    <submittedName>
        <fullName evidence="1">Uncharacterized protein</fullName>
    </submittedName>
</protein>
<reference evidence="1" key="1">
    <citation type="submission" date="2021-02" db="EMBL/GenBank/DDBJ databases">
        <authorList>
            <person name="Nowell W R."/>
        </authorList>
    </citation>
    <scope>NUCLEOTIDE SEQUENCE</scope>
</reference>
<dbReference type="AlphaFoldDB" id="A0A8S3DEC0"/>
<feature type="non-terminal residue" evidence="1">
    <location>
        <position position="42"/>
    </location>
</feature>